<organism evidence="1 2">
    <name type="scientific">Rhamnusium bicolor</name>
    <dbReference type="NCBI Taxonomy" id="1586634"/>
    <lineage>
        <taxon>Eukaryota</taxon>
        <taxon>Metazoa</taxon>
        <taxon>Ecdysozoa</taxon>
        <taxon>Arthropoda</taxon>
        <taxon>Hexapoda</taxon>
        <taxon>Insecta</taxon>
        <taxon>Pterygota</taxon>
        <taxon>Neoptera</taxon>
        <taxon>Endopterygota</taxon>
        <taxon>Coleoptera</taxon>
        <taxon>Polyphaga</taxon>
        <taxon>Cucujiformia</taxon>
        <taxon>Chrysomeloidea</taxon>
        <taxon>Cerambycidae</taxon>
        <taxon>Lepturinae</taxon>
        <taxon>Rhagiini</taxon>
        <taxon>Rhamnusium</taxon>
    </lineage>
</organism>
<protein>
    <submittedName>
        <fullName evidence="1">Uncharacterized protein</fullName>
    </submittedName>
</protein>
<reference evidence="1" key="1">
    <citation type="journal article" date="2023" name="Insect Mol. Biol.">
        <title>Genome sequencing provides insights into the evolution of gene families encoding plant cell wall-degrading enzymes in longhorned beetles.</title>
        <authorList>
            <person name="Shin N.R."/>
            <person name="Okamura Y."/>
            <person name="Kirsch R."/>
            <person name="Pauchet Y."/>
        </authorList>
    </citation>
    <scope>NUCLEOTIDE SEQUENCE</scope>
    <source>
        <strain evidence="1">RBIC_L_NR</strain>
    </source>
</reference>
<dbReference type="EMBL" id="JANEYF010003573">
    <property type="protein sequence ID" value="KAJ8935488.1"/>
    <property type="molecule type" value="Genomic_DNA"/>
</dbReference>
<accession>A0AAV8X971</accession>
<comment type="caution">
    <text evidence="1">The sequence shown here is derived from an EMBL/GenBank/DDBJ whole genome shotgun (WGS) entry which is preliminary data.</text>
</comment>
<keyword evidence="2" id="KW-1185">Reference proteome</keyword>
<evidence type="ECO:0000313" key="1">
    <source>
        <dbReference type="EMBL" id="KAJ8935488.1"/>
    </source>
</evidence>
<sequence length="68" mass="7866">MAIPSVKEILKEQKDLEKYKQQIDSFRAMENKSFELPFSVKDLNKTQDSCKDILGCNHLSVDEITEAF</sequence>
<gene>
    <name evidence="1" type="ORF">NQ314_012780</name>
</gene>
<dbReference type="Proteomes" id="UP001162156">
    <property type="component" value="Unassembled WGS sequence"/>
</dbReference>
<name>A0AAV8X971_9CUCU</name>
<evidence type="ECO:0000313" key="2">
    <source>
        <dbReference type="Proteomes" id="UP001162156"/>
    </source>
</evidence>
<dbReference type="AlphaFoldDB" id="A0AAV8X971"/>
<proteinExistence type="predicted"/>